<dbReference type="SUPFAM" id="SSF53633">
    <property type="entry name" value="Carbamate kinase-like"/>
    <property type="match status" value="1"/>
</dbReference>
<dbReference type="InterPro" id="IPR045865">
    <property type="entry name" value="ACT-like_dom_sf"/>
</dbReference>
<dbReference type="Gene3D" id="3.40.1160.10">
    <property type="entry name" value="Acetylglutamate kinase-like"/>
    <property type="match status" value="1"/>
</dbReference>
<dbReference type="InterPro" id="IPR005260">
    <property type="entry name" value="Asp_kin_monofn"/>
</dbReference>
<dbReference type="GO" id="GO:0009090">
    <property type="term" value="P:homoserine biosynthetic process"/>
    <property type="evidence" value="ECO:0007669"/>
    <property type="project" value="TreeGrafter"/>
</dbReference>
<dbReference type="InterPro" id="IPR054352">
    <property type="entry name" value="ACT_Aspartokinase"/>
</dbReference>
<evidence type="ECO:0000259" key="8">
    <source>
        <dbReference type="PROSITE" id="PS51671"/>
    </source>
</evidence>
<feature type="domain" description="ACT" evidence="8">
    <location>
        <begin position="318"/>
        <end position="398"/>
    </location>
</feature>
<gene>
    <name evidence="9" type="ORF">ASZ90_013028</name>
</gene>
<comment type="caution">
    <text evidence="9">The sequence shown here is derived from an EMBL/GenBank/DDBJ whole genome shotgun (WGS) entry which is preliminary data.</text>
</comment>
<evidence type="ECO:0000256" key="2">
    <source>
        <dbReference type="ARBA" id="ARBA00013059"/>
    </source>
</evidence>
<dbReference type="AlphaFoldDB" id="A0A0W8F8T8"/>
<dbReference type="Pfam" id="PF00696">
    <property type="entry name" value="AA_kinase"/>
    <property type="match status" value="1"/>
</dbReference>
<evidence type="ECO:0000313" key="9">
    <source>
        <dbReference type="EMBL" id="KUG17304.1"/>
    </source>
</evidence>
<dbReference type="PIRSF" id="PIRSF000726">
    <property type="entry name" value="Asp_kin"/>
    <property type="match status" value="1"/>
</dbReference>
<dbReference type="GO" id="GO:0005829">
    <property type="term" value="C:cytosol"/>
    <property type="evidence" value="ECO:0007669"/>
    <property type="project" value="TreeGrafter"/>
</dbReference>
<dbReference type="InterPro" id="IPR001341">
    <property type="entry name" value="Asp_kinase"/>
</dbReference>
<sequence length="459" mass="49129">MKFGGVSVADGNRLRHVGDLVAHFHRDNEIVLVTSALQGVTDELLACARRAASEGNVSDVMDFMERITDRHNQAIADAIQNPAIAKEVQGIISEKLSLLEKAYIGICYLGELTRRSLDYISGYGEQLAAPILSGVLRDMGIESQHYTGREAGIITDSNYGDARPLEKTYGLIPQKLLPLKGVPVVTGFIAQDEKGTNTTLGRGGSDLSASLIGAAINADEIWFWKETSGIMTTDPKIVPEAKTIPTISYREAMELSYFGAKVLHPRAIEPAIKKGIPVRVKCTFDPEDPGTQIVRDDVPKEDVIKAVTLHQKVELLNISGAGMIGTLGVAARAFTALAEAGINIVMISQGSSEANISMVIEEGQADRADEALRSEFPRDVVKEISHDHDVCTVAVTGSGMAGTPGVAARVFKAMGQAKINVVMISQASGQHNISFVVASADGERAVRELHREFGLGGEA</sequence>
<keyword evidence="6" id="KW-0067">ATP-binding</keyword>
<protein>
    <recommendedName>
        <fullName evidence="2">aspartate kinase</fullName>
        <ecNumber evidence="2">2.7.2.4</ecNumber>
    </recommendedName>
</protein>
<name>A0A0W8F8T8_9ZZZZ</name>
<dbReference type="Gene3D" id="3.30.70.260">
    <property type="match status" value="2"/>
</dbReference>
<evidence type="ECO:0000256" key="7">
    <source>
        <dbReference type="ARBA" id="ARBA00047872"/>
    </source>
</evidence>
<dbReference type="InterPro" id="IPR036393">
    <property type="entry name" value="AceGlu_kinase-like_sf"/>
</dbReference>
<dbReference type="PANTHER" id="PTHR21499:SF59">
    <property type="entry name" value="ASPARTOKINASE"/>
    <property type="match status" value="1"/>
</dbReference>
<dbReference type="PROSITE" id="PS51671">
    <property type="entry name" value="ACT"/>
    <property type="match status" value="1"/>
</dbReference>
<dbReference type="InterPro" id="IPR001048">
    <property type="entry name" value="Asp/Glu/Uridylate_kinase"/>
</dbReference>
<dbReference type="CDD" id="cd04921">
    <property type="entry name" value="ACT_AKi-HSDH-ThrA-like_1"/>
    <property type="match status" value="1"/>
</dbReference>
<keyword evidence="5 9" id="KW-0418">Kinase</keyword>
<dbReference type="NCBIfam" id="TIGR00657">
    <property type="entry name" value="asp_kinases"/>
    <property type="match status" value="1"/>
</dbReference>
<dbReference type="InterPro" id="IPR002912">
    <property type="entry name" value="ACT_dom"/>
</dbReference>
<proteinExistence type="inferred from homology"/>
<dbReference type="GO" id="GO:0005524">
    <property type="term" value="F:ATP binding"/>
    <property type="evidence" value="ECO:0007669"/>
    <property type="project" value="UniProtKB-KW"/>
</dbReference>
<accession>A0A0W8F8T8</accession>
<reference evidence="9" key="1">
    <citation type="journal article" date="2015" name="Proc. Natl. Acad. Sci. U.S.A.">
        <title>Networks of energetic and metabolic interactions define dynamics in microbial communities.</title>
        <authorList>
            <person name="Embree M."/>
            <person name="Liu J.K."/>
            <person name="Al-Bassam M.M."/>
            <person name="Zengler K."/>
        </authorList>
    </citation>
    <scope>NUCLEOTIDE SEQUENCE</scope>
</reference>
<dbReference type="PANTHER" id="PTHR21499">
    <property type="entry name" value="ASPARTATE KINASE"/>
    <property type="match status" value="1"/>
</dbReference>
<dbReference type="CDD" id="cd04924">
    <property type="entry name" value="ACT_AK-Arch_2"/>
    <property type="match status" value="1"/>
</dbReference>
<evidence type="ECO:0000256" key="4">
    <source>
        <dbReference type="ARBA" id="ARBA00022741"/>
    </source>
</evidence>
<comment type="similarity">
    <text evidence="1">Belongs to the aspartokinase family.</text>
</comment>
<dbReference type="GO" id="GO:0004072">
    <property type="term" value="F:aspartate kinase activity"/>
    <property type="evidence" value="ECO:0007669"/>
    <property type="project" value="UniProtKB-EC"/>
</dbReference>
<evidence type="ECO:0000256" key="1">
    <source>
        <dbReference type="ARBA" id="ARBA00010122"/>
    </source>
</evidence>
<dbReference type="EC" id="2.7.2.4" evidence="2"/>
<dbReference type="EMBL" id="LNQE01001452">
    <property type="protein sequence ID" value="KUG17304.1"/>
    <property type="molecule type" value="Genomic_DNA"/>
</dbReference>
<dbReference type="Pfam" id="PF22468">
    <property type="entry name" value="ACT_9"/>
    <property type="match status" value="2"/>
</dbReference>
<organism evidence="9">
    <name type="scientific">hydrocarbon metagenome</name>
    <dbReference type="NCBI Taxonomy" id="938273"/>
    <lineage>
        <taxon>unclassified sequences</taxon>
        <taxon>metagenomes</taxon>
        <taxon>ecological metagenomes</taxon>
    </lineage>
</organism>
<evidence type="ECO:0000256" key="3">
    <source>
        <dbReference type="ARBA" id="ARBA00022679"/>
    </source>
</evidence>
<keyword evidence="4" id="KW-0547">Nucleotide-binding</keyword>
<dbReference type="GO" id="GO:0009089">
    <property type="term" value="P:lysine biosynthetic process via diaminopimelate"/>
    <property type="evidence" value="ECO:0007669"/>
    <property type="project" value="InterPro"/>
</dbReference>
<dbReference type="NCBIfam" id="NF004938">
    <property type="entry name" value="PRK06291.1"/>
    <property type="match status" value="1"/>
</dbReference>
<keyword evidence="3 9" id="KW-0808">Transferase</keyword>
<dbReference type="SUPFAM" id="SSF55021">
    <property type="entry name" value="ACT-like"/>
    <property type="match status" value="2"/>
</dbReference>
<evidence type="ECO:0000256" key="5">
    <source>
        <dbReference type="ARBA" id="ARBA00022777"/>
    </source>
</evidence>
<evidence type="ECO:0000256" key="6">
    <source>
        <dbReference type="ARBA" id="ARBA00022840"/>
    </source>
</evidence>
<comment type="catalytic activity">
    <reaction evidence="7">
        <text>L-aspartate + ATP = 4-phospho-L-aspartate + ADP</text>
        <dbReference type="Rhea" id="RHEA:23776"/>
        <dbReference type="ChEBI" id="CHEBI:29991"/>
        <dbReference type="ChEBI" id="CHEBI:30616"/>
        <dbReference type="ChEBI" id="CHEBI:57535"/>
        <dbReference type="ChEBI" id="CHEBI:456216"/>
        <dbReference type="EC" id="2.7.2.4"/>
    </reaction>
</comment>